<proteinExistence type="predicted"/>
<organism evidence="1 2">
    <name type="scientific">Paenibacillus oenotherae</name>
    <dbReference type="NCBI Taxonomy" id="1435645"/>
    <lineage>
        <taxon>Bacteria</taxon>
        <taxon>Bacillati</taxon>
        <taxon>Bacillota</taxon>
        <taxon>Bacilli</taxon>
        <taxon>Bacillales</taxon>
        <taxon>Paenibacillaceae</taxon>
        <taxon>Paenibacillus</taxon>
    </lineage>
</organism>
<gene>
    <name evidence="1" type="ORF">K0T92_24020</name>
</gene>
<reference evidence="1 2" key="1">
    <citation type="submission" date="2021-07" db="EMBL/GenBank/DDBJ databases">
        <title>Paenibacillus radiodurans sp. nov., isolated from the southeastern edge of Tengger Desert.</title>
        <authorList>
            <person name="Zhang G."/>
        </authorList>
    </citation>
    <scope>NUCLEOTIDE SEQUENCE [LARGE SCALE GENOMIC DNA]</scope>
    <source>
        <strain evidence="1 2">DT7-4</strain>
    </source>
</reference>
<evidence type="ECO:0000313" key="2">
    <source>
        <dbReference type="Proteomes" id="UP000812277"/>
    </source>
</evidence>
<protein>
    <submittedName>
        <fullName evidence="1">Uncharacterized protein</fullName>
    </submittedName>
</protein>
<accession>A0ABS7DCW6</accession>
<sequence length="139" mass="15543">MAGWRNSLEGRWREWKGVEEAVNRTLAGRKVLRIAGSRSPRLQGQKFNSIQAPELAGIAGNYDAGLACFCISELPSEQRIEFLAAWHERLSRGATAVVADRRGEGCETAFELRELFAAGATKLDVQMGPTFWWARYEVL</sequence>
<dbReference type="Proteomes" id="UP000812277">
    <property type="component" value="Unassembled WGS sequence"/>
</dbReference>
<evidence type="ECO:0000313" key="1">
    <source>
        <dbReference type="EMBL" id="MBW7477782.1"/>
    </source>
</evidence>
<comment type="caution">
    <text evidence="1">The sequence shown here is derived from an EMBL/GenBank/DDBJ whole genome shotgun (WGS) entry which is preliminary data.</text>
</comment>
<keyword evidence="2" id="KW-1185">Reference proteome</keyword>
<dbReference type="RefSeq" id="WP_219875163.1">
    <property type="nucleotide sequence ID" value="NZ_JAHZIJ010000031.1"/>
</dbReference>
<name>A0ABS7DCW6_9BACL</name>
<dbReference type="EMBL" id="JAHZIJ010000031">
    <property type="protein sequence ID" value="MBW7477782.1"/>
    <property type="molecule type" value="Genomic_DNA"/>
</dbReference>